<accession>A0A8T0YA40</accession>
<feature type="region of interest" description="Disordered" evidence="1">
    <location>
        <begin position="1"/>
        <end position="36"/>
    </location>
</feature>
<evidence type="ECO:0000313" key="4">
    <source>
        <dbReference type="Proteomes" id="UP000735874"/>
    </source>
</evidence>
<reference evidence="2" key="1">
    <citation type="submission" date="2018-10" db="EMBL/GenBank/DDBJ databases">
        <title>Effector identification in a new, highly contiguous assembly of the strawberry crown rot pathogen Phytophthora cactorum.</title>
        <authorList>
            <person name="Armitage A.D."/>
            <person name="Nellist C.F."/>
            <person name="Bates H."/>
            <person name="Vickerstaff R.J."/>
            <person name="Harrison R.J."/>
        </authorList>
    </citation>
    <scope>NUCLEOTIDE SEQUENCE</scope>
    <source>
        <strain evidence="2">15-7</strain>
        <strain evidence="3">P421</strain>
    </source>
</reference>
<evidence type="ECO:0000313" key="2">
    <source>
        <dbReference type="EMBL" id="KAG2840802.1"/>
    </source>
</evidence>
<name>A0A8T0YA40_9STRA</name>
<protein>
    <submittedName>
        <fullName evidence="2">Uncharacterized protein</fullName>
    </submittedName>
</protein>
<gene>
    <name evidence="2" type="ORF">PC113_g19176</name>
    <name evidence="3" type="ORF">PC129_g15839</name>
</gene>
<organism evidence="2 4">
    <name type="scientific">Phytophthora cactorum</name>
    <dbReference type="NCBI Taxonomy" id="29920"/>
    <lineage>
        <taxon>Eukaryota</taxon>
        <taxon>Sar</taxon>
        <taxon>Stramenopiles</taxon>
        <taxon>Oomycota</taxon>
        <taxon>Peronosporomycetes</taxon>
        <taxon>Peronosporales</taxon>
        <taxon>Peronosporaceae</taxon>
        <taxon>Phytophthora</taxon>
    </lineage>
</organism>
<dbReference type="AlphaFoldDB" id="A0A8T0YA40"/>
<dbReference type="Proteomes" id="UP000760860">
    <property type="component" value="Unassembled WGS sequence"/>
</dbReference>
<dbReference type="EMBL" id="RCMG01000961">
    <property type="protein sequence ID" value="KAG2840802.1"/>
    <property type="molecule type" value="Genomic_DNA"/>
</dbReference>
<dbReference type="Proteomes" id="UP000735874">
    <property type="component" value="Unassembled WGS sequence"/>
</dbReference>
<evidence type="ECO:0000313" key="3">
    <source>
        <dbReference type="EMBL" id="KAG3213218.1"/>
    </source>
</evidence>
<dbReference type="EMBL" id="RCMV01000756">
    <property type="protein sequence ID" value="KAG3213218.1"/>
    <property type="molecule type" value="Genomic_DNA"/>
</dbReference>
<comment type="caution">
    <text evidence="2">The sequence shown here is derived from an EMBL/GenBank/DDBJ whole genome shotgun (WGS) entry which is preliminary data.</text>
</comment>
<sequence length="78" mass="8600">MAPQPCSAQKRPLSTDDIDDGSESNAASEESGQVCVIAPPPGETHFPSWEGFEAYLARYQTQSLQLFRVPRWLCVMLG</sequence>
<proteinExistence type="predicted"/>
<evidence type="ECO:0000256" key="1">
    <source>
        <dbReference type="SAM" id="MobiDB-lite"/>
    </source>
</evidence>